<reference evidence="6" key="1">
    <citation type="submission" date="2023-01" db="EMBL/GenBank/DDBJ databases">
        <title>Sulfurovum sp. XTW-4 genome assembly.</title>
        <authorList>
            <person name="Wang J."/>
        </authorList>
    </citation>
    <scope>NUCLEOTIDE SEQUENCE</scope>
    <source>
        <strain evidence="6">XTW-4</strain>
    </source>
</reference>
<evidence type="ECO:0000259" key="5">
    <source>
        <dbReference type="PROSITE" id="PS50931"/>
    </source>
</evidence>
<comment type="caution">
    <text evidence="6">The sequence shown here is derived from an EMBL/GenBank/DDBJ whole genome shotgun (WGS) entry which is preliminary data.</text>
</comment>
<evidence type="ECO:0000256" key="2">
    <source>
        <dbReference type="ARBA" id="ARBA00023015"/>
    </source>
</evidence>
<dbReference type="SUPFAM" id="SSF46785">
    <property type="entry name" value="Winged helix' DNA-binding domain"/>
    <property type="match status" value="1"/>
</dbReference>
<dbReference type="PANTHER" id="PTHR30126:SF64">
    <property type="entry name" value="HTH-TYPE TRANSCRIPTIONAL REGULATOR CITR"/>
    <property type="match status" value="1"/>
</dbReference>
<dbReference type="InterPro" id="IPR000847">
    <property type="entry name" value="LysR_HTH_N"/>
</dbReference>
<sequence>MLKDFVKLETFLTVARERSFSKASAKLGISQPAVTQQIKFIEKYLGCKVIERKKNGIKLTNEGEELYKIATRLEKEILSAEQDVLKIINKEITFRLGASYTIGAYIIPGQCLNTIGEAINNSVSLDIDQSDNIIEKLKDRKLDVGLIESPVMDNDLIYREWLEDELVVVSNVPINKTLKTEELYDFDWICRDEGSHTRRVVSEVFEELGVSCKSFNVLSEVNNSATVLQTIKKSEKNPEKPVVSIISKYAIMDEVANGELFEARLRGYTMSRKFFIVYSKENKHNAYVDNVVNYILAGRC</sequence>
<keyword evidence="7" id="KW-1185">Reference proteome</keyword>
<dbReference type="EMBL" id="JAQIBC010000003">
    <property type="protein sequence ID" value="MDM5263904.1"/>
    <property type="molecule type" value="Genomic_DNA"/>
</dbReference>
<feature type="domain" description="HTH lysR-type" evidence="5">
    <location>
        <begin position="1"/>
        <end position="60"/>
    </location>
</feature>
<gene>
    <name evidence="6" type="ORF">PF327_06805</name>
</gene>
<dbReference type="Pfam" id="PF03466">
    <property type="entry name" value="LysR_substrate"/>
    <property type="match status" value="1"/>
</dbReference>
<dbReference type="RefSeq" id="WP_008245464.1">
    <property type="nucleotide sequence ID" value="NZ_JAQIBC010000003.1"/>
</dbReference>
<organism evidence="6 7">
    <name type="scientific">Sulfurovum xiamenensis</name>
    <dbReference type="NCBI Taxonomy" id="3019066"/>
    <lineage>
        <taxon>Bacteria</taxon>
        <taxon>Pseudomonadati</taxon>
        <taxon>Campylobacterota</taxon>
        <taxon>Epsilonproteobacteria</taxon>
        <taxon>Campylobacterales</taxon>
        <taxon>Sulfurovaceae</taxon>
        <taxon>Sulfurovum</taxon>
    </lineage>
</organism>
<evidence type="ECO:0000256" key="3">
    <source>
        <dbReference type="ARBA" id="ARBA00023125"/>
    </source>
</evidence>
<name>A0ABT7QS46_9BACT</name>
<dbReference type="InterPro" id="IPR005119">
    <property type="entry name" value="LysR_subst-bd"/>
</dbReference>
<comment type="similarity">
    <text evidence="1">Belongs to the LysR transcriptional regulatory family.</text>
</comment>
<dbReference type="InterPro" id="IPR036390">
    <property type="entry name" value="WH_DNA-bd_sf"/>
</dbReference>
<protein>
    <submittedName>
        <fullName evidence="6">LysR family transcriptional regulator</fullName>
    </submittedName>
</protein>
<dbReference type="InterPro" id="IPR036388">
    <property type="entry name" value="WH-like_DNA-bd_sf"/>
</dbReference>
<proteinExistence type="inferred from homology"/>
<evidence type="ECO:0000256" key="1">
    <source>
        <dbReference type="ARBA" id="ARBA00009437"/>
    </source>
</evidence>
<dbReference type="PROSITE" id="PS50931">
    <property type="entry name" value="HTH_LYSR"/>
    <property type="match status" value="1"/>
</dbReference>
<accession>A0ABT7QS46</accession>
<evidence type="ECO:0000313" key="6">
    <source>
        <dbReference type="EMBL" id="MDM5263904.1"/>
    </source>
</evidence>
<dbReference type="Gene3D" id="1.10.10.10">
    <property type="entry name" value="Winged helix-like DNA-binding domain superfamily/Winged helix DNA-binding domain"/>
    <property type="match status" value="1"/>
</dbReference>
<dbReference type="Gene3D" id="3.40.190.290">
    <property type="match status" value="1"/>
</dbReference>
<keyword evidence="2" id="KW-0805">Transcription regulation</keyword>
<dbReference type="SUPFAM" id="SSF53850">
    <property type="entry name" value="Periplasmic binding protein-like II"/>
    <property type="match status" value="1"/>
</dbReference>
<dbReference type="PANTHER" id="PTHR30126">
    <property type="entry name" value="HTH-TYPE TRANSCRIPTIONAL REGULATOR"/>
    <property type="match status" value="1"/>
</dbReference>
<dbReference type="Proteomes" id="UP001169066">
    <property type="component" value="Unassembled WGS sequence"/>
</dbReference>
<evidence type="ECO:0000313" key="7">
    <source>
        <dbReference type="Proteomes" id="UP001169066"/>
    </source>
</evidence>
<dbReference type="PRINTS" id="PR00039">
    <property type="entry name" value="HTHLYSR"/>
</dbReference>
<dbReference type="Pfam" id="PF00126">
    <property type="entry name" value="HTH_1"/>
    <property type="match status" value="1"/>
</dbReference>
<evidence type="ECO:0000256" key="4">
    <source>
        <dbReference type="ARBA" id="ARBA00023163"/>
    </source>
</evidence>
<keyword evidence="3" id="KW-0238">DNA-binding</keyword>
<keyword evidence="4" id="KW-0804">Transcription</keyword>